<evidence type="ECO:0000313" key="3">
    <source>
        <dbReference type="EMBL" id="KAH9311101.1"/>
    </source>
</evidence>
<dbReference type="InterPro" id="IPR006461">
    <property type="entry name" value="PLAC_motif_containing"/>
</dbReference>
<keyword evidence="2" id="KW-0472">Membrane</keyword>
<dbReference type="Proteomes" id="UP000824469">
    <property type="component" value="Unassembled WGS sequence"/>
</dbReference>
<evidence type="ECO:0000313" key="4">
    <source>
        <dbReference type="Proteomes" id="UP000824469"/>
    </source>
</evidence>
<feature type="non-terminal residue" evidence="3">
    <location>
        <position position="205"/>
    </location>
</feature>
<dbReference type="AlphaFoldDB" id="A0AA38FV79"/>
<feature type="region of interest" description="Disordered" evidence="1">
    <location>
        <begin position="1"/>
        <end position="41"/>
    </location>
</feature>
<dbReference type="NCBIfam" id="TIGR01571">
    <property type="entry name" value="A_thal_Cys_rich"/>
    <property type="match status" value="1"/>
</dbReference>
<protein>
    <submittedName>
        <fullName evidence="3">Uncharacterized protein</fullName>
    </submittedName>
</protein>
<organism evidence="3 4">
    <name type="scientific">Taxus chinensis</name>
    <name type="common">Chinese yew</name>
    <name type="synonym">Taxus wallichiana var. chinensis</name>
    <dbReference type="NCBI Taxonomy" id="29808"/>
    <lineage>
        <taxon>Eukaryota</taxon>
        <taxon>Viridiplantae</taxon>
        <taxon>Streptophyta</taxon>
        <taxon>Embryophyta</taxon>
        <taxon>Tracheophyta</taxon>
        <taxon>Spermatophyta</taxon>
        <taxon>Pinopsida</taxon>
        <taxon>Pinidae</taxon>
        <taxon>Conifers II</taxon>
        <taxon>Cupressales</taxon>
        <taxon>Taxaceae</taxon>
        <taxon>Taxus</taxon>
    </lineage>
</organism>
<keyword evidence="2" id="KW-0812">Transmembrane</keyword>
<proteinExistence type="predicted"/>
<evidence type="ECO:0000256" key="1">
    <source>
        <dbReference type="SAM" id="MobiDB-lite"/>
    </source>
</evidence>
<dbReference type="PANTHER" id="PTHR15907">
    <property type="entry name" value="DUF614 FAMILY PROTEIN-RELATED"/>
    <property type="match status" value="1"/>
</dbReference>
<feature type="compositionally biased region" description="Basic and acidic residues" evidence="1">
    <location>
        <begin position="1"/>
        <end position="17"/>
    </location>
</feature>
<dbReference type="OMA" id="PRMNNNY"/>
<sequence length="205" mass="22592">MYAEQEFKASPEADQELKSSPAPLNPSAYQSTPQIATGYPLPPQNPTAPPYAGAQYVHQQQQQNIYPQQVVDHPIEWSSRICDCGHDVTSCCLTCCCPCITFGRIAEILDEGSPTCAVSGGIYAVLLLLTGCACCYSCCYRTKIRARFNLAETPCRGFLLHCFCGSCALCQEYRELKHRGYDPTFGWKGNLQKQQQQQGMGMAAP</sequence>
<feature type="transmembrane region" description="Helical" evidence="2">
    <location>
        <begin position="120"/>
        <end position="139"/>
    </location>
</feature>
<gene>
    <name evidence="3" type="ORF">KI387_026136</name>
</gene>
<name>A0AA38FV79_TAXCH</name>
<evidence type="ECO:0000256" key="2">
    <source>
        <dbReference type="SAM" id="Phobius"/>
    </source>
</evidence>
<keyword evidence="4" id="KW-1185">Reference proteome</keyword>
<comment type="caution">
    <text evidence="3">The sequence shown here is derived from an EMBL/GenBank/DDBJ whole genome shotgun (WGS) entry which is preliminary data.</text>
</comment>
<accession>A0AA38FV79</accession>
<dbReference type="EMBL" id="JAHRHJ020000006">
    <property type="protein sequence ID" value="KAH9311101.1"/>
    <property type="molecule type" value="Genomic_DNA"/>
</dbReference>
<dbReference type="Pfam" id="PF04749">
    <property type="entry name" value="PLAC8"/>
    <property type="match status" value="1"/>
</dbReference>
<reference evidence="3 4" key="1">
    <citation type="journal article" date="2021" name="Nat. Plants">
        <title>The Taxus genome provides insights into paclitaxel biosynthesis.</title>
        <authorList>
            <person name="Xiong X."/>
            <person name="Gou J."/>
            <person name="Liao Q."/>
            <person name="Li Y."/>
            <person name="Zhou Q."/>
            <person name="Bi G."/>
            <person name="Li C."/>
            <person name="Du R."/>
            <person name="Wang X."/>
            <person name="Sun T."/>
            <person name="Guo L."/>
            <person name="Liang H."/>
            <person name="Lu P."/>
            <person name="Wu Y."/>
            <person name="Zhang Z."/>
            <person name="Ro D.K."/>
            <person name="Shang Y."/>
            <person name="Huang S."/>
            <person name="Yan J."/>
        </authorList>
    </citation>
    <scope>NUCLEOTIDE SEQUENCE [LARGE SCALE GENOMIC DNA]</scope>
    <source>
        <strain evidence="3">Ta-2019</strain>
    </source>
</reference>
<keyword evidence="2" id="KW-1133">Transmembrane helix</keyword>